<name>A0A0F8ZR02_9ZZZZ</name>
<protein>
    <submittedName>
        <fullName evidence="1">Uncharacterized protein</fullName>
    </submittedName>
</protein>
<sequence length="269" mass="28076">FSILPAIQSSPFATINVRGGAEASAIGDRLNLVGTAGDDSFDLSGQTVQSGGVTVNGVGVEKIGLGAGDGSDLITYNGVDGVSEDINIIGSAAAGAGHLVVPGVAAYQFTGVELFDVNANDGLAGDTDTLTFTGTNDRDTFDINLNAAGTTADPVLQLKNASGNTTQLTLRDYTGFLTLNIMGLHGKDVFNVYTGPDVGREIFIDAGLPAGKKKETDLLRVFYQMPRPRIIHSAATQDPDSGIVDLLYDSGQRSVIQYTGIENVVIRKY</sequence>
<accession>A0A0F8ZR02</accession>
<proteinExistence type="predicted"/>
<gene>
    <name evidence="1" type="ORF">LCGC14_2664110</name>
</gene>
<dbReference type="AlphaFoldDB" id="A0A0F8ZR02"/>
<evidence type="ECO:0000313" key="1">
    <source>
        <dbReference type="EMBL" id="KKK96302.1"/>
    </source>
</evidence>
<dbReference type="EMBL" id="LAZR01046542">
    <property type="protein sequence ID" value="KKK96302.1"/>
    <property type="molecule type" value="Genomic_DNA"/>
</dbReference>
<organism evidence="1">
    <name type="scientific">marine sediment metagenome</name>
    <dbReference type="NCBI Taxonomy" id="412755"/>
    <lineage>
        <taxon>unclassified sequences</taxon>
        <taxon>metagenomes</taxon>
        <taxon>ecological metagenomes</taxon>
    </lineage>
</organism>
<feature type="non-terminal residue" evidence="1">
    <location>
        <position position="1"/>
    </location>
</feature>
<reference evidence="1" key="1">
    <citation type="journal article" date="2015" name="Nature">
        <title>Complex archaea that bridge the gap between prokaryotes and eukaryotes.</title>
        <authorList>
            <person name="Spang A."/>
            <person name="Saw J.H."/>
            <person name="Jorgensen S.L."/>
            <person name="Zaremba-Niedzwiedzka K."/>
            <person name="Martijn J."/>
            <person name="Lind A.E."/>
            <person name="van Eijk R."/>
            <person name="Schleper C."/>
            <person name="Guy L."/>
            <person name="Ettema T.J."/>
        </authorList>
    </citation>
    <scope>NUCLEOTIDE SEQUENCE</scope>
</reference>
<comment type="caution">
    <text evidence="1">The sequence shown here is derived from an EMBL/GenBank/DDBJ whole genome shotgun (WGS) entry which is preliminary data.</text>
</comment>